<dbReference type="GeneID" id="19403927"/>
<sequence length="270" mass="29559">MARGGDVCVYVGVYRGLPFWGQRQWQPARDAQGLGAVGRGDIIVCERKRGPGSGGGRKGDSAGPAWWTQRQKRAKTGQQSREIAIAGWQKDRMGEGGVKVKKQPSGLGCGHQADVVQKFDEGGSRTHGYRLATAWRGPVWPEGSMGPCKHKRMHECQRALGARPGAVAEGDRTWRDADVMVTRAPPDPHPIARSLHNVERRASPQADVAERPTGVAGARDAQVEKTLISVLHQTWRRYAGARRFSSTECMRVRGGVRGGVSKCEWVSEYK</sequence>
<dbReference type="HOGENOM" id="CLU_1031201_0_0_1"/>
<keyword evidence="3" id="KW-1185">Reference proteome</keyword>
<reference evidence="2 3" key="2">
    <citation type="journal article" date="2013" name="PLoS Genet.">
        <title>Comparative genome structure, secondary metabolite, and effector coding capacity across Cochliobolus pathogens.</title>
        <authorList>
            <person name="Condon B.J."/>
            <person name="Leng Y."/>
            <person name="Wu D."/>
            <person name="Bushley K.E."/>
            <person name="Ohm R.A."/>
            <person name="Otillar R."/>
            <person name="Martin J."/>
            <person name="Schackwitz W."/>
            <person name="Grimwood J."/>
            <person name="MohdZainudin N."/>
            <person name="Xue C."/>
            <person name="Wang R."/>
            <person name="Manning V.A."/>
            <person name="Dhillon B."/>
            <person name="Tu Z.J."/>
            <person name="Steffenson B.J."/>
            <person name="Salamov A."/>
            <person name="Sun H."/>
            <person name="Lowry S."/>
            <person name="LaButti K."/>
            <person name="Han J."/>
            <person name="Copeland A."/>
            <person name="Lindquist E."/>
            <person name="Barry K."/>
            <person name="Schmutz J."/>
            <person name="Baker S.E."/>
            <person name="Ciuffetti L.M."/>
            <person name="Grigoriev I.V."/>
            <person name="Zhong S."/>
            <person name="Turgeon B.G."/>
        </authorList>
    </citation>
    <scope>NUCLEOTIDE SEQUENCE [LARGE SCALE GENOMIC DNA]</scope>
    <source>
        <strain evidence="3">28A</strain>
    </source>
</reference>
<dbReference type="Proteomes" id="UP000016935">
    <property type="component" value="Unassembled WGS sequence"/>
</dbReference>
<protein>
    <submittedName>
        <fullName evidence="2">Uncharacterized protein</fullName>
    </submittedName>
</protein>
<dbReference type="EMBL" id="KB908855">
    <property type="protein sequence ID" value="EOA81845.1"/>
    <property type="molecule type" value="Genomic_DNA"/>
</dbReference>
<gene>
    <name evidence="2" type="ORF">SETTUDRAFT_34615</name>
</gene>
<accession>R0I8J4</accession>
<proteinExistence type="predicted"/>
<organism evidence="2 3">
    <name type="scientific">Exserohilum turcicum (strain 28A)</name>
    <name type="common">Northern leaf blight fungus</name>
    <name type="synonym">Setosphaeria turcica</name>
    <dbReference type="NCBI Taxonomy" id="671987"/>
    <lineage>
        <taxon>Eukaryota</taxon>
        <taxon>Fungi</taxon>
        <taxon>Dikarya</taxon>
        <taxon>Ascomycota</taxon>
        <taxon>Pezizomycotina</taxon>
        <taxon>Dothideomycetes</taxon>
        <taxon>Pleosporomycetidae</taxon>
        <taxon>Pleosporales</taxon>
        <taxon>Pleosporineae</taxon>
        <taxon>Pleosporaceae</taxon>
        <taxon>Exserohilum</taxon>
    </lineage>
</organism>
<evidence type="ECO:0000256" key="1">
    <source>
        <dbReference type="SAM" id="MobiDB-lite"/>
    </source>
</evidence>
<reference evidence="2 3" key="1">
    <citation type="journal article" date="2012" name="PLoS Pathog.">
        <title>Diverse lifestyles and strategies of plant pathogenesis encoded in the genomes of eighteen Dothideomycetes fungi.</title>
        <authorList>
            <person name="Ohm R.A."/>
            <person name="Feau N."/>
            <person name="Henrissat B."/>
            <person name="Schoch C.L."/>
            <person name="Horwitz B.A."/>
            <person name="Barry K.W."/>
            <person name="Condon B.J."/>
            <person name="Copeland A.C."/>
            <person name="Dhillon B."/>
            <person name="Glaser F."/>
            <person name="Hesse C.N."/>
            <person name="Kosti I."/>
            <person name="LaButti K."/>
            <person name="Lindquist E.A."/>
            <person name="Lucas S."/>
            <person name="Salamov A.A."/>
            <person name="Bradshaw R.E."/>
            <person name="Ciuffetti L."/>
            <person name="Hamelin R.C."/>
            <person name="Kema G.H.J."/>
            <person name="Lawrence C."/>
            <person name="Scott J.A."/>
            <person name="Spatafora J.W."/>
            <person name="Turgeon B.G."/>
            <person name="de Wit P.J.G.M."/>
            <person name="Zhong S."/>
            <person name="Goodwin S.B."/>
            <person name="Grigoriev I.V."/>
        </authorList>
    </citation>
    <scope>NUCLEOTIDE SEQUENCE [LARGE SCALE GENOMIC DNA]</scope>
    <source>
        <strain evidence="3">28A</strain>
    </source>
</reference>
<dbReference type="AlphaFoldDB" id="R0I8J4"/>
<evidence type="ECO:0000313" key="2">
    <source>
        <dbReference type="EMBL" id="EOA81845.1"/>
    </source>
</evidence>
<dbReference type="RefSeq" id="XP_008030093.1">
    <property type="nucleotide sequence ID" value="XM_008031902.1"/>
</dbReference>
<name>R0I8J4_EXST2</name>
<evidence type="ECO:0000313" key="3">
    <source>
        <dbReference type="Proteomes" id="UP000016935"/>
    </source>
</evidence>
<feature type="region of interest" description="Disordered" evidence="1">
    <location>
        <begin position="47"/>
        <end position="80"/>
    </location>
</feature>